<evidence type="ECO:0000313" key="3">
    <source>
        <dbReference type="Proteomes" id="UP000621500"/>
    </source>
</evidence>
<evidence type="ECO:0000313" key="2">
    <source>
        <dbReference type="EMBL" id="GIG99112.1"/>
    </source>
</evidence>
<proteinExistence type="predicted"/>
<organism evidence="2 3">
    <name type="scientific">Plantactinospora mayteni</name>
    <dbReference type="NCBI Taxonomy" id="566021"/>
    <lineage>
        <taxon>Bacteria</taxon>
        <taxon>Bacillati</taxon>
        <taxon>Actinomycetota</taxon>
        <taxon>Actinomycetes</taxon>
        <taxon>Micromonosporales</taxon>
        <taxon>Micromonosporaceae</taxon>
        <taxon>Plantactinospora</taxon>
    </lineage>
</organism>
<accession>A0ABQ4EWR1</accession>
<reference evidence="2 3" key="1">
    <citation type="submission" date="2021-01" db="EMBL/GenBank/DDBJ databases">
        <title>Whole genome shotgun sequence of Plantactinospora mayteni NBRC 109088.</title>
        <authorList>
            <person name="Komaki H."/>
            <person name="Tamura T."/>
        </authorList>
    </citation>
    <scope>NUCLEOTIDE SEQUENCE [LARGE SCALE GENOMIC DNA]</scope>
    <source>
        <strain evidence="2 3">NBRC 109088</strain>
    </source>
</reference>
<dbReference type="InterPro" id="IPR011256">
    <property type="entry name" value="Reg_factor_effector_dom_sf"/>
</dbReference>
<comment type="caution">
    <text evidence="2">The sequence shown here is derived from an EMBL/GenBank/DDBJ whole genome shotgun (WGS) entry which is preliminary data.</text>
</comment>
<dbReference type="Pfam" id="PF06445">
    <property type="entry name" value="GyrI-like"/>
    <property type="match status" value="1"/>
</dbReference>
<feature type="domain" description="GyrI-like small molecule binding" evidence="1">
    <location>
        <begin position="23"/>
        <end position="201"/>
    </location>
</feature>
<dbReference type="EMBL" id="BONX01000040">
    <property type="protein sequence ID" value="GIG99112.1"/>
    <property type="molecule type" value="Genomic_DNA"/>
</dbReference>
<dbReference type="SUPFAM" id="SSF55136">
    <property type="entry name" value="Probable bacterial effector-binding domain"/>
    <property type="match status" value="1"/>
</dbReference>
<dbReference type="InterPro" id="IPR008319">
    <property type="entry name" value="GyrI-like_CCH_Lin2189-like"/>
</dbReference>
<evidence type="ECO:0000259" key="1">
    <source>
        <dbReference type="Pfam" id="PF06445"/>
    </source>
</evidence>
<keyword evidence="3" id="KW-1185">Reference proteome</keyword>
<dbReference type="Proteomes" id="UP000621500">
    <property type="component" value="Unassembled WGS sequence"/>
</dbReference>
<dbReference type="Gene3D" id="3.20.80.10">
    <property type="entry name" value="Regulatory factor, effector binding domain"/>
    <property type="match status" value="1"/>
</dbReference>
<gene>
    <name evidence="2" type="ORF">Pma05_56850</name>
</gene>
<name>A0ABQ4EWR1_9ACTN</name>
<dbReference type="InterPro" id="IPR029442">
    <property type="entry name" value="GyrI-like"/>
</dbReference>
<dbReference type="RefSeq" id="WP_203860519.1">
    <property type="nucleotide sequence ID" value="NZ_BAAAZQ010000009.1"/>
</dbReference>
<sequence>MTTMSRTDLKKVHSHLYAAGTAPALVDVPELPFLTIDGTGDPDGPGWQAAVGALYAVAYGLRFRLNRAGVLDYSVAPLEGLWWGSVEWERARHDRSTWNWTMMIVQPAQVDAELVAEVVAATARKKPGIPVDRVEPRRMAEGPSAQVLHLGPYSEEPATLDRLMAFVEESGYRMSGRHHEIYLSSPARTAAPKLKTILRYPVTPATP</sequence>
<protein>
    <recommendedName>
        <fullName evidence="1">GyrI-like small molecule binding domain-containing protein</fullName>
    </recommendedName>
</protein>
<dbReference type="PIRSF" id="PIRSF031644">
    <property type="entry name" value="UCP031644"/>
    <property type="match status" value="1"/>
</dbReference>